<proteinExistence type="predicted"/>
<accession>X6MBS3</accession>
<feature type="region of interest" description="Disordered" evidence="1">
    <location>
        <begin position="49"/>
        <end position="77"/>
    </location>
</feature>
<feature type="compositionally biased region" description="Low complexity" evidence="1">
    <location>
        <begin position="67"/>
        <end position="77"/>
    </location>
</feature>
<dbReference type="AlphaFoldDB" id="X6MBS3"/>
<gene>
    <name evidence="2" type="ORF">RFI_26053</name>
</gene>
<name>X6MBS3_RETFI</name>
<feature type="compositionally biased region" description="Basic and acidic residues" evidence="1">
    <location>
        <begin position="96"/>
        <end position="119"/>
    </location>
</feature>
<evidence type="ECO:0000313" key="2">
    <source>
        <dbReference type="EMBL" id="ETO11319.1"/>
    </source>
</evidence>
<dbReference type="EMBL" id="ASPP01022572">
    <property type="protein sequence ID" value="ETO11319.1"/>
    <property type="molecule type" value="Genomic_DNA"/>
</dbReference>
<organism evidence="2 3">
    <name type="scientific">Reticulomyxa filosa</name>
    <dbReference type="NCBI Taxonomy" id="46433"/>
    <lineage>
        <taxon>Eukaryota</taxon>
        <taxon>Sar</taxon>
        <taxon>Rhizaria</taxon>
        <taxon>Retaria</taxon>
        <taxon>Foraminifera</taxon>
        <taxon>Monothalamids</taxon>
        <taxon>Reticulomyxidae</taxon>
        <taxon>Reticulomyxa</taxon>
    </lineage>
</organism>
<feature type="compositionally biased region" description="Basic residues" evidence="1">
    <location>
        <begin position="120"/>
        <end position="133"/>
    </location>
</feature>
<protein>
    <submittedName>
        <fullName evidence="2">Uncharacterized protein</fullName>
    </submittedName>
</protein>
<keyword evidence="3" id="KW-1185">Reference proteome</keyword>
<comment type="caution">
    <text evidence="2">The sequence shown here is derived from an EMBL/GenBank/DDBJ whole genome shotgun (WGS) entry which is preliminary data.</text>
</comment>
<dbReference type="Proteomes" id="UP000023152">
    <property type="component" value="Unassembled WGS sequence"/>
</dbReference>
<reference evidence="2 3" key="1">
    <citation type="journal article" date="2013" name="Curr. Biol.">
        <title>The Genome of the Foraminiferan Reticulomyxa filosa.</title>
        <authorList>
            <person name="Glockner G."/>
            <person name="Hulsmann N."/>
            <person name="Schleicher M."/>
            <person name="Noegel A.A."/>
            <person name="Eichinger L."/>
            <person name="Gallinger C."/>
            <person name="Pawlowski J."/>
            <person name="Sierra R."/>
            <person name="Euteneuer U."/>
            <person name="Pillet L."/>
            <person name="Moustafa A."/>
            <person name="Platzer M."/>
            <person name="Groth M."/>
            <person name="Szafranski K."/>
            <person name="Schliwa M."/>
        </authorList>
    </citation>
    <scope>NUCLEOTIDE SEQUENCE [LARGE SCALE GENOMIC DNA]</scope>
</reference>
<evidence type="ECO:0000313" key="3">
    <source>
        <dbReference type="Proteomes" id="UP000023152"/>
    </source>
</evidence>
<evidence type="ECO:0000256" key="1">
    <source>
        <dbReference type="SAM" id="MobiDB-lite"/>
    </source>
</evidence>
<sequence length="139" mass="16308">MDQRAGFLSHLRTFFCCVFEYILQNFFMSEDSKKKKNKGQLSLKRFLRRKEDTEEREVNEEKEEKVNATSTSTSTSTSILASISTSISRLSVVPLETRKEDAKQETNEREIVATTENKEHQKKKKKRGQRRSSKAWQRI</sequence>
<feature type="region of interest" description="Disordered" evidence="1">
    <location>
        <begin position="94"/>
        <end position="139"/>
    </location>
</feature>